<sequence length="73" mass="7901">MSEQQGRDWRGMTPGDFDLDEPLCLAIGGGPVAIPAEPDACGTDPLFGDEPAKRAAHRVRRTAPPAVRQDRLF</sequence>
<dbReference type="RefSeq" id="WP_276111048.1">
    <property type="nucleotide sequence ID" value="NZ_JARJBB010000013.1"/>
</dbReference>
<evidence type="ECO:0000313" key="1">
    <source>
        <dbReference type="EMBL" id="MDF3301469.1"/>
    </source>
</evidence>
<protein>
    <submittedName>
        <fullName evidence="1">Uncharacterized protein</fullName>
    </submittedName>
</protein>
<proteinExistence type="predicted"/>
<comment type="caution">
    <text evidence="1">The sequence shown here is derived from an EMBL/GenBank/DDBJ whole genome shotgun (WGS) entry which is preliminary data.</text>
</comment>
<dbReference type="Proteomes" id="UP001221150">
    <property type="component" value="Unassembled WGS sequence"/>
</dbReference>
<evidence type="ECO:0000313" key="2">
    <source>
        <dbReference type="Proteomes" id="UP001221150"/>
    </source>
</evidence>
<accession>A0ABT6A9Z0</accession>
<name>A0ABT6A9Z0_9ACTN</name>
<organism evidence="1 2">
    <name type="scientific">Streptomyces tropicalis</name>
    <dbReference type="NCBI Taxonomy" id="3034234"/>
    <lineage>
        <taxon>Bacteria</taxon>
        <taxon>Bacillati</taxon>
        <taxon>Actinomycetota</taxon>
        <taxon>Actinomycetes</taxon>
        <taxon>Kitasatosporales</taxon>
        <taxon>Streptomycetaceae</taxon>
        <taxon>Streptomyces</taxon>
    </lineage>
</organism>
<dbReference type="EMBL" id="JARJBB010000013">
    <property type="protein sequence ID" value="MDF3301469.1"/>
    <property type="molecule type" value="Genomic_DNA"/>
</dbReference>
<keyword evidence="2" id="KW-1185">Reference proteome</keyword>
<gene>
    <name evidence="1" type="ORF">P3H78_23160</name>
</gene>
<reference evidence="1 2" key="1">
    <citation type="submission" date="2023-03" db="EMBL/GenBank/DDBJ databases">
        <title>Draft genome sequence of Streptomyces sp. K1PA1 isolated from peat swamp forest in Thailand.</title>
        <authorList>
            <person name="Klaysubun C."/>
            <person name="Duangmal K."/>
        </authorList>
    </citation>
    <scope>NUCLEOTIDE SEQUENCE [LARGE SCALE GENOMIC DNA]</scope>
    <source>
        <strain evidence="1 2">K1PA1</strain>
    </source>
</reference>